<sequence length="45" mass="5262">MPLLLHPLTLSHPCVLIYLEGFKVWFLHLINWGNGFLQKMNSNIL</sequence>
<protein>
    <submittedName>
        <fullName evidence="1">Uncharacterized protein</fullName>
    </submittedName>
</protein>
<proteinExistence type="predicted"/>
<reference evidence="1" key="2">
    <citation type="journal article" date="2015" name="Data Brief">
        <title>Shoot transcriptome of the giant reed, Arundo donax.</title>
        <authorList>
            <person name="Barrero R.A."/>
            <person name="Guerrero F.D."/>
            <person name="Moolhuijzen P."/>
            <person name="Goolsby J.A."/>
            <person name="Tidwell J."/>
            <person name="Bellgard S.E."/>
            <person name="Bellgard M.I."/>
        </authorList>
    </citation>
    <scope>NUCLEOTIDE SEQUENCE</scope>
    <source>
        <tissue evidence="1">Shoot tissue taken approximately 20 cm above the soil surface</tissue>
    </source>
</reference>
<organism evidence="1">
    <name type="scientific">Arundo donax</name>
    <name type="common">Giant reed</name>
    <name type="synonym">Donax arundinaceus</name>
    <dbReference type="NCBI Taxonomy" id="35708"/>
    <lineage>
        <taxon>Eukaryota</taxon>
        <taxon>Viridiplantae</taxon>
        <taxon>Streptophyta</taxon>
        <taxon>Embryophyta</taxon>
        <taxon>Tracheophyta</taxon>
        <taxon>Spermatophyta</taxon>
        <taxon>Magnoliopsida</taxon>
        <taxon>Liliopsida</taxon>
        <taxon>Poales</taxon>
        <taxon>Poaceae</taxon>
        <taxon>PACMAD clade</taxon>
        <taxon>Arundinoideae</taxon>
        <taxon>Arundineae</taxon>
        <taxon>Arundo</taxon>
    </lineage>
</organism>
<name>A0A0A8Y801_ARUDO</name>
<accession>A0A0A8Y801</accession>
<reference evidence="1" key="1">
    <citation type="submission" date="2014-09" db="EMBL/GenBank/DDBJ databases">
        <authorList>
            <person name="Magalhaes I.L.F."/>
            <person name="Oliveira U."/>
            <person name="Santos F.R."/>
            <person name="Vidigal T.H.D.A."/>
            <person name="Brescovit A.D."/>
            <person name="Santos A.J."/>
        </authorList>
    </citation>
    <scope>NUCLEOTIDE SEQUENCE</scope>
    <source>
        <tissue evidence="1">Shoot tissue taken approximately 20 cm above the soil surface</tissue>
    </source>
</reference>
<evidence type="ECO:0000313" key="1">
    <source>
        <dbReference type="EMBL" id="JAD21303.1"/>
    </source>
</evidence>
<dbReference type="EMBL" id="GBRH01276592">
    <property type="protein sequence ID" value="JAD21303.1"/>
    <property type="molecule type" value="Transcribed_RNA"/>
</dbReference>
<dbReference type="AlphaFoldDB" id="A0A0A8Y801"/>